<dbReference type="SMART" id="SM00858">
    <property type="entry name" value="SAF"/>
    <property type="match status" value="1"/>
</dbReference>
<dbReference type="PANTHER" id="PTHR30536:SF5">
    <property type="entry name" value="ALTRONATE DEHYDRATASE"/>
    <property type="match status" value="1"/>
</dbReference>
<dbReference type="InterPro" id="IPR052172">
    <property type="entry name" value="UxaA_altronate/galactarate_dh"/>
</dbReference>
<dbReference type="InterPro" id="IPR044144">
    <property type="entry name" value="SAF_UxaA/GarD"/>
</dbReference>
<reference evidence="4 5" key="1">
    <citation type="submission" date="2016-10" db="EMBL/GenBank/DDBJ databases">
        <authorList>
            <person name="de Groot N.N."/>
        </authorList>
    </citation>
    <scope>NUCLEOTIDE SEQUENCE [LARGE SCALE GENOMIC DNA]</scope>
    <source>
        <strain evidence="4 5">DSM 1283</strain>
    </source>
</reference>
<gene>
    <name evidence="4" type="ORF">SAMN04489757_10548</name>
</gene>
<feature type="domain" description="SAF" evidence="3">
    <location>
        <begin position="15"/>
        <end position="86"/>
    </location>
</feature>
<sequence length="501" mass="54835">MAQSENALILISDTDSVAVAVKDLKAGETYTLGSITIALSTDIPFGHKVALKDIKAGEHVIKYGQSIGHATADITKGEHVHTHNVKTNLSDLLEYEYHPNKEIFKQFSEIKKDKYFNGYVRPDGSVGIRNEVWIIPTVGCVNNTAKLLADEGNLIYGGKTDGIFAYTHNMGCSQLGDDLKTTQELLKGIINNPNAGAVLVLSLGCENNDLDNFKPVLGDYDTNRVKFLVTQEVEDEYEEGLRLLEELTDYASKMKREKVSADKLVLGFKCGGSDGFSGITANALCGKINDILVKQGGSTILTEVPEMFGAETLLMERAVSQEVFEDVVHLINNYKNYFKKYNQTIYENPSPGNKKGGITTLEDKSLGCIQKGGNAPVVGVLNYGEPKKENGLNLLTGSGNDQVSCTNLVASGAQMILFTTGRGNPFGSPVPTVKISSNSKLFEKKQHWIDYNAGKLVEGKNFDEVSEDFFDYLLKVASGEKTKNEIYGYKDISIFRDGVIL</sequence>
<evidence type="ECO:0000313" key="5">
    <source>
        <dbReference type="Proteomes" id="UP000198806"/>
    </source>
</evidence>
<evidence type="ECO:0000259" key="3">
    <source>
        <dbReference type="SMART" id="SM00858"/>
    </source>
</evidence>
<accession>A0A1I5D922</accession>
<dbReference type="InterPro" id="IPR048332">
    <property type="entry name" value="GD_AH_C"/>
</dbReference>
<comment type="similarity">
    <text evidence="1">Belongs to the UxaA family.</text>
</comment>
<dbReference type="Proteomes" id="UP000198806">
    <property type="component" value="Unassembled WGS sequence"/>
</dbReference>
<dbReference type="InterPro" id="IPR013974">
    <property type="entry name" value="SAF"/>
</dbReference>
<dbReference type="Pfam" id="PF04295">
    <property type="entry name" value="GD_AH_second"/>
    <property type="match status" value="1"/>
</dbReference>
<dbReference type="STRING" id="1527.SAMN04489757_10548"/>
<evidence type="ECO:0000313" key="4">
    <source>
        <dbReference type="EMBL" id="SFN95321.1"/>
    </source>
</evidence>
<dbReference type="FunFam" id="2.30.130.110:FF:000003">
    <property type="entry name" value="D-galactarate dehydratase"/>
    <property type="match status" value="1"/>
</dbReference>
<dbReference type="Pfam" id="PF08666">
    <property type="entry name" value="SAF"/>
    <property type="match status" value="1"/>
</dbReference>
<protein>
    <submittedName>
        <fullName evidence="4">D-altronate dehydratase</fullName>
    </submittedName>
</protein>
<dbReference type="PANTHER" id="PTHR30536">
    <property type="entry name" value="ALTRONATE/GALACTARATE DEHYDRATASE"/>
    <property type="match status" value="1"/>
</dbReference>
<keyword evidence="5" id="KW-1185">Reference proteome</keyword>
<dbReference type="RefSeq" id="WP_091684684.1">
    <property type="nucleotide sequence ID" value="NZ_BAABFM010000026.1"/>
</dbReference>
<dbReference type="CDD" id="cd11613">
    <property type="entry name" value="SAF_AH_GD"/>
    <property type="match status" value="1"/>
</dbReference>
<dbReference type="Pfam" id="PF20629">
    <property type="entry name" value="GD_AH_C"/>
    <property type="match status" value="1"/>
</dbReference>
<dbReference type="InterPro" id="IPR007392">
    <property type="entry name" value="GD_AH_second"/>
</dbReference>
<dbReference type="GO" id="GO:0016829">
    <property type="term" value="F:lyase activity"/>
    <property type="evidence" value="ECO:0007669"/>
    <property type="project" value="UniProtKB-KW"/>
</dbReference>
<proteinExistence type="inferred from homology"/>
<dbReference type="GO" id="GO:0019698">
    <property type="term" value="P:D-galacturonate catabolic process"/>
    <property type="evidence" value="ECO:0007669"/>
    <property type="project" value="TreeGrafter"/>
</dbReference>
<evidence type="ECO:0000256" key="1">
    <source>
        <dbReference type="ARBA" id="ARBA00010986"/>
    </source>
</evidence>
<dbReference type="EMBL" id="FOWD01000005">
    <property type="protein sequence ID" value="SFN95321.1"/>
    <property type="molecule type" value="Genomic_DNA"/>
</dbReference>
<dbReference type="Gene3D" id="2.30.130.110">
    <property type="match status" value="1"/>
</dbReference>
<dbReference type="OrthoDB" id="9804574at2"/>
<keyword evidence="2" id="KW-0456">Lyase</keyword>
<dbReference type="AlphaFoldDB" id="A0A1I5D922"/>
<organism evidence="4 5">
    <name type="scientific">Anaerocolumna aminovalerica</name>
    <dbReference type="NCBI Taxonomy" id="1527"/>
    <lineage>
        <taxon>Bacteria</taxon>
        <taxon>Bacillati</taxon>
        <taxon>Bacillota</taxon>
        <taxon>Clostridia</taxon>
        <taxon>Lachnospirales</taxon>
        <taxon>Lachnospiraceae</taxon>
        <taxon>Anaerocolumna</taxon>
    </lineage>
</organism>
<evidence type="ECO:0000256" key="2">
    <source>
        <dbReference type="ARBA" id="ARBA00023239"/>
    </source>
</evidence>
<name>A0A1I5D922_9FIRM</name>